<dbReference type="Pfam" id="PF05043">
    <property type="entry name" value="Mga"/>
    <property type="match status" value="1"/>
</dbReference>
<evidence type="ECO:0000259" key="6">
    <source>
        <dbReference type="PROSITE" id="PS51094"/>
    </source>
</evidence>
<dbReference type="SUPFAM" id="SSF52794">
    <property type="entry name" value="PTS system IIB component-like"/>
    <property type="match status" value="1"/>
</dbReference>
<keyword evidence="4" id="KW-0010">Activator</keyword>
<keyword evidence="3" id="KW-0805">Transcription regulation</keyword>
<dbReference type="InterPro" id="IPR013011">
    <property type="entry name" value="PTS_EIIB_2"/>
</dbReference>
<keyword evidence="5" id="KW-0804">Transcription</keyword>
<protein>
    <submittedName>
        <fullName evidence="9">Uncharacterized protein</fullName>
    </submittedName>
</protein>
<sequence>MTASFFMVRQHFNRGGVFLNTRCVEILNLFINSDGEQNVEDLAKRFNISKRMIRYDIDEINSFLKENKVKEIDKKPNSPLRFILNEKEKSTINKLISNMNTGNYIFSTEERVGILLYELLSSNKECNYNVLQEKLLISKTTLVNDIRKVKLWLSKFDISIIKVSNKGFKIQAEEINIRKAMTNLLIENNKYNIIETLEKIYNNENKKIISNIKKFSINKENMAYIKELIKDVEKEFGIFSEEDFMNLVIDVLVIVNRASKNGNKDYKEDMYKNYIEDEQRDKNHEESIQLDKNYDFLKSLERIPLKPAETKSSQLVKEVFSQGRESQKEFLIKKLIKDSLEKKHEEKYSKNKLDTNVEVNEVSLNENKLISNNIKEVYKKEYDAAVKLSNKLKEKYFIDITDDEINIIASRILSGSKNDNDIFDSIDYFDACYIADKLIENAKSTLNKDFKMDNKLFEGLINHLKSLIFRLKYKIVSENPILETIINNYKNEFALVKKSAEFIGEKFSCELSDDEIGYLVMYIEAFIEKSKEEEKDKVKDILIVCSAGFATGRMLEAKIKNYFIVNVVGVTSVHNISRYIKNTKSKLNDKLYVDYIISSVDIEEEYNIPTIKVSPILKEEDLKTLKGIFPQRQSLNLEEDHREKEIKNTKSKNKLNKIYTEENLTIESESYTSSISSIHNSISRRNADLTSNVNAIVDINNLIEIIEKNCEILNKETLINDLEGYLNINKKEENDIYEYIKPENIQLDLEASNWQEAISLSAMPLLKSGDITEEYVKAMIDNVNKFGAYIVVDDGIAIPHAKPGDYVKSFGITISTFKTPITIGEHNDIKIFITIASVDSKKHIEMITQIMKLIDGIV</sequence>
<dbReference type="InterPro" id="IPR036634">
    <property type="entry name" value="PRD_sf"/>
</dbReference>
<dbReference type="CDD" id="cd05568">
    <property type="entry name" value="PTS_IIB_bgl_like"/>
    <property type="match status" value="1"/>
</dbReference>
<dbReference type="PROSITE" id="PS51099">
    <property type="entry name" value="PTS_EIIB_TYPE_2"/>
    <property type="match status" value="1"/>
</dbReference>
<evidence type="ECO:0000256" key="5">
    <source>
        <dbReference type="ARBA" id="ARBA00023163"/>
    </source>
</evidence>
<dbReference type="InterPro" id="IPR002178">
    <property type="entry name" value="PTS_EIIA_type-2_dom"/>
</dbReference>
<dbReference type="Gene3D" id="3.40.930.10">
    <property type="entry name" value="Mannitol-specific EII, Chain A"/>
    <property type="match status" value="1"/>
</dbReference>
<dbReference type="Pfam" id="PF00874">
    <property type="entry name" value="PRD"/>
    <property type="match status" value="1"/>
</dbReference>
<feature type="domain" description="PRD" evidence="8">
    <location>
        <begin position="426"/>
        <end position="533"/>
    </location>
</feature>
<dbReference type="EMBL" id="VSSQ01001734">
    <property type="protein sequence ID" value="MPM10729.1"/>
    <property type="molecule type" value="Genomic_DNA"/>
</dbReference>
<evidence type="ECO:0000313" key="9">
    <source>
        <dbReference type="EMBL" id="MPM10729.1"/>
    </source>
</evidence>
<comment type="caution">
    <text evidence="9">The sequence shown here is derived from an EMBL/GenBank/DDBJ whole genome shotgun (WGS) entry which is preliminary data.</text>
</comment>
<dbReference type="CDD" id="cd00211">
    <property type="entry name" value="PTS_IIA_fru"/>
    <property type="match status" value="1"/>
</dbReference>
<dbReference type="PANTHER" id="PTHR30185">
    <property type="entry name" value="CRYPTIC BETA-GLUCOSIDE BGL OPERON ANTITERMINATOR"/>
    <property type="match status" value="1"/>
</dbReference>
<evidence type="ECO:0000256" key="1">
    <source>
        <dbReference type="ARBA" id="ARBA00022679"/>
    </source>
</evidence>
<dbReference type="AlphaFoldDB" id="A0A644X3W6"/>
<keyword evidence="1" id="KW-0808">Transferase</keyword>
<dbReference type="InterPro" id="IPR007737">
    <property type="entry name" value="Mga_HTH"/>
</dbReference>
<dbReference type="InterPro" id="IPR036095">
    <property type="entry name" value="PTS_EIIB-like_sf"/>
</dbReference>
<evidence type="ECO:0000256" key="2">
    <source>
        <dbReference type="ARBA" id="ARBA00022737"/>
    </source>
</evidence>
<dbReference type="Gene3D" id="3.40.50.2300">
    <property type="match status" value="1"/>
</dbReference>
<dbReference type="Pfam" id="PF00359">
    <property type="entry name" value="PTS_EIIA_2"/>
    <property type="match status" value="1"/>
</dbReference>
<evidence type="ECO:0000256" key="3">
    <source>
        <dbReference type="ARBA" id="ARBA00023015"/>
    </source>
</evidence>
<dbReference type="SUPFAM" id="SSF55804">
    <property type="entry name" value="Phoshotransferase/anion transport protein"/>
    <property type="match status" value="1"/>
</dbReference>
<dbReference type="PROSITE" id="PS51372">
    <property type="entry name" value="PRD_2"/>
    <property type="match status" value="2"/>
</dbReference>
<evidence type="ECO:0000259" key="7">
    <source>
        <dbReference type="PROSITE" id="PS51099"/>
    </source>
</evidence>
<dbReference type="InterPro" id="IPR011608">
    <property type="entry name" value="PRD"/>
</dbReference>
<name>A0A644X3W6_9ZZZZ</name>
<dbReference type="Gene3D" id="1.10.1790.10">
    <property type="entry name" value="PRD domain"/>
    <property type="match status" value="2"/>
</dbReference>
<organism evidence="9">
    <name type="scientific">bioreactor metagenome</name>
    <dbReference type="NCBI Taxonomy" id="1076179"/>
    <lineage>
        <taxon>unclassified sequences</taxon>
        <taxon>metagenomes</taxon>
        <taxon>ecological metagenomes</taxon>
    </lineage>
</organism>
<dbReference type="InterPro" id="IPR050661">
    <property type="entry name" value="BglG_antiterminators"/>
</dbReference>
<accession>A0A644X3W6</accession>
<feature type="domain" description="PTS EIIB type-2" evidence="7">
    <location>
        <begin position="539"/>
        <end position="637"/>
    </location>
</feature>
<evidence type="ECO:0000256" key="4">
    <source>
        <dbReference type="ARBA" id="ARBA00023159"/>
    </source>
</evidence>
<dbReference type="Gene3D" id="1.10.10.10">
    <property type="entry name" value="Winged helix-like DNA-binding domain superfamily/Winged helix DNA-binding domain"/>
    <property type="match status" value="1"/>
</dbReference>
<dbReference type="InterPro" id="IPR016152">
    <property type="entry name" value="PTrfase/Anion_transptr"/>
</dbReference>
<reference evidence="9" key="1">
    <citation type="submission" date="2019-08" db="EMBL/GenBank/DDBJ databases">
        <authorList>
            <person name="Kucharzyk K."/>
            <person name="Murdoch R.W."/>
            <person name="Higgins S."/>
            <person name="Loffler F."/>
        </authorList>
    </citation>
    <scope>NUCLEOTIDE SEQUENCE</scope>
</reference>
<keyword evidence="2" id="KW-0677">Repeat</keyword>
<dbReference type="GO" id="GO:0009401">
    <property type="term" value="P:phosphoenolpyruvate-dependent sugar phosphotransferase system"/>
    <property type="evidence" value="ECO:0007669"/>
    <property type="project" value="InterPro"/>
</dbReference>
<dbReference type="SUPFAM" id="SSF63520">
    <property type="entry name" value="PTS-regulatory domain, PRD"/>
    <property type="match status" value="2"/>
</dbReference>
<dbReference type="PANTHER" id="PTHR30185:SF18">
    <property type="entry name" value="TRANSCRIPTIONAL REGULATOR MTLR"/>
    <property type="match status" value="1"/>
</dbReference>
<dbReference type="PROSITE" id="PS51094">
    <property type="entry name" value="PTS_EIIA_TYPE_2"/>
    <property type="match status" value="1"/>
</dbReference>
<dbReference type="InterPro" id="IPR036388">
    <property type="entry name" value="WH-like_DNA-bd_sf"/>
</dbReference>
<dbReference type="GO" id="GO:0008982">
    <property type="term" value="F:protein-N(PI)-phosphohistidine-sugar phosphotransferase activity"/>
    <property type="evidence" value="ECO:0007669"/>
    <property type="project" value="InterPro"/>
</dbReference>
<dbReference type="GO" id="GO:0006355">
    <property type="term" value="P:regulation of DNA-templated transcription"/>
    <property type="evidence" value="ECO:0007669"/>
    <property type="project" value="InterPro"/>
</dbReference>
<feature type="domain" description="PRD" evidence="8">
    <location>
        <begin position="307"/>
        <end position="422"/>
    </location>
</feature>
<gene>
    <name evidence="9" type="ORF">SDC9_57063</name>
</gene>
<evidence type="ECO:0000259" key="8">
    <source>
        <dbReference type="PROSITE" id="PS51372"/>
    </source>
</evidence>
<feature type="domain" description="PTS EIIA type-2" evidence="6">
    <location>
        <begin position="738"/>
        <end position="858"/>
    </location>
</feature>
<proteinExistence type="predicted"/>